<dbReference type="InterPro" id="IPR011855">
    <property type="entry name" value="Phgtail_TP901_1"/>
</dbReference>
<keyword evidence="2" id="KW-1185">Reference proteome</keyword>
<evidence type="ECO:0000313" key="2">
    <source>
        <dbReference type="Proteomes" id="UP000288071"/>
    </source>
</evidence>
<sequence length="136" mass="13812">MSKMAGRKIKLYSGSGSTKALVAGGREHGITINNEPIDVTDKGDDGWRALLADPSVRSVDIKFDGLMDGVALVELSLAEGTTALLAGYTVEIEGMGSISGTFHLSSIEIGSPHDDAAEISGTLASSGAVTFAGTGA</sequence>
<dbReference type="InterPro" id="IPR022344">
    <property type="entry name" value="GTA_major-tail"/>
</dbReference>
<dbReference type="RefSeq" id="WP_128157151.1">
    <property type="nucleotide sequence ID" value="NZ_JBHSOM010000008.1"/>
</dbReference>
<dbReference type="Proteomes" id="UP000288071">
    <property type="component" value="Unassembled WGS sequence"/>
</dbReference>
<name>A0A443LMK0_9RHOB</name>
<dbReference type="EMBL" id="SAVA01000009">
    <property type="protein sequence ID" value="RWR50349.1"/>
    <property type="molecule type" value="Genomic_DNA"/>
</dbReference>
<reference evidence="1" key="1">
    <citation type="submission" date="2019-01" db="EMBL/GenBank/DDBJ databases">
        <title>Sinorhodobacter populi sp. nov. isolated from the symptomatic bark tissue of Populus euramericana canker.</title>
        <authorList>
            <person name="Xu G."/>
        </authorList>
    </citation>
    <scope>NUCLEOTIDE SEQUENCE [LARGE SCALE GENOMIC DNA]</scope>
    <source>
        <strain evidence="1">CGMCC 1.12963</strain>
    </source>
</reference>
<dbReference type="PRINTS" id="PR01996">
    <property type="entry name" value="MTP1FAMILY"/>
</dbReference>
<accession>A0A443LMK0</accession>
<gene>
    <name evidence="1" type="ORF">EOW66_15210</name>
</gene>
<proteinExistence type="predicted"/>
<evidence type="ECO:0000313" key="1">
    <source>
        <dbReference type="EMBL" id="RWR50349.1"/>
    </source>
</evidence>
<dbReference type="Pfam" id="PF06199">
    <property type="entry name" value="Phage_tail_2"/>
    <property type="match status" value="1"/>
</dbReference>
<reference evidence="1" key="2">
    <citation type="submission" date="2019-01" db="EMBL/GenBank/DDBJ databases">
        <authorList>
            <person name="Li Y."/>
        </authorList>
    </citation>
    <scope>NUCLEOTIDE SEQUENCE [LARGE SCALE GENOMIC DNA]</scope>
    <source>
        <strain evidence="1">CGMCC 1.12963</strain>
    </source>
</reference>
<dbReference type="AlphaFoldDB" id="A0A443LMK0"/>
<comment type="caution">
    <text evidence="1">The sequence shown here is derived from an EMBL/GenBank/DDBJ whole genome shotgun (WGS) entry which is preliminary data.</text>
</comment>
<protein>
    <recommendedName>
        <fullName evidence="3">Phage major tail protein, TP901-1 family</fullName>
    </recommendedName>
</protein>
<evidence type="ECO:0008006" key="3">
    <source>
        <dbReference type="Google" id="ProtNLM"/>
    </source>
</evidence>
<organism evidence="1 2">
    <name type="scientific">Paenirhodobacter huangdaonensis</name>
    <dbReference type="NCBI Taxonomy" id="2501515"/>
    <lineage>
        <taxon>Bacteria</taxon>
        <taxon>Pseudomonadati</taxon>
        <taxon>Pseudomonadota</taxon>
        <taxon>Alphaproteobacteria</taxon>
        <taxon>Rhodobacterales</taxon>
        <taxon>Rhodobacter group</taxon>
        <taxon>Paenirhodobacter</taxon>
    </lineage>
</organism>